<feature type="region of interest" description="Disordered" evidence="2">
    <location>
        <begin position="1"/>
        <end position="65"/>
    </location>
</feature>
<dbReference type="InterPro" id="IPR014729">
    <property type="entry name" value="Rossmann-like_a/b/a_fold"/>
</dbReference>
<evidence type="ECO:0000259" key="3">
    <source>
        <dbReference type="Pfam" id="PF00582"/>
    </source>
</evidence>
<evidence type="ECO:0000256" key="1">
    <source>
        <dbReference type="ARBA" id="ARBA00008791"/>
    </source>
</evidence>
<gene>
    <name evidence="4" type="ORF">Kpho02_57100</name>
</gene>
<organism evidence="4 5">
    <name type="scientific">Kitasatospora phosalacinea</name>
    <dbReference type="NCBI Taxonomy" id="2065"/>
    <lineage>
        <taxon>Bacteria</taxon>
        <taxon>Bacillati</taxon>
        <taxon>Actinomycetota</taxon>
        <taxon>Actinomycetes</taxon>
        <taxon>Kitasatosporales</taxon>
        <taxon>Streptomycetaceae</taxon>
        <taxon>Kitasatospora</taxon>
    </lineage>
</organism>
<proteinExistence type="inferred from homology"/>
<dbReference type="Pfam" id="PF00582">
    <property type="entry name" value="Usp"/>
    <property type="match status" value="1"/>
</dbReference>
<evidence type="ECO:0000256" key="2">
    <source>
        <dbReference type="SAM" id="MobiDB-lite"/>
    </source>
</evidence>
<dbReference type="SUPFAM" id="SSF52402">
    <property type="entry name" value="Adenine nucleotide alpha hydrolases-like"/>
    <property type="match status" value="1"/>
</dbReference>
<dbReference type="InterPro" id="IPR006016">
    <property type="entry name" value="UspA"/>
</dbReference>
<dbReference type="AlphaFoldDB" id="A0A9W6V382"/>
<accession>A0A9W6V382</accession>
<feature type="compositionally biased region" description="Basic and acidic residues" evidence="2">
    <location>
        <begin position="1"/>
        <end position="22"/>
    </location>
</feature>
<protein>
    <recommendedName>
        <fullName evidence="3">UspA domain-containing protein</fullName>
    </recommendedName>
</protein>
<name>A0A9W6V382_9ACTN</name>
<comment type="caution">
    <text evidence="4">The sequence shown here is derived from an EMBL/GenBank/DDBJ whole genome shotgun (WGS) entry which is preliminary data.</text>
</comment>
<dbReference type="PANTHER" id="PTHR46553">
    <property type="entry name" value="ADENINE NUCLEOTIDE ALPHA HYDROLASES-LIKE SUPERFAMILY PROTEIN"/>
    <property type="match status" value="1"/>
</dbReference>
<reference evidence="4" key="1">
    <citation type="submission" date="2023-02" db="EMBL/GenBank/DDBJ databases">
        <title>Kitasatospora phosalacinea NBRC 14627.</title>
        <authorList>
            <person name="Ichikawa N."/>
            <person name="Sato H."/>
            <person name="Tonouchi N."/>
        </authorList>
    </citation>
    <scope>NUCLEOTIDE SEQUENCE</scope>
    <source>
        <strain evidence="4">NBRC 14627</strain>
    </source>
</reference>
<dbReference type="Proteomes" id="UP001165041">
    <property type="component" value="Unassembled WGS sequence"/>
</dbReference>
<comment type="similarity">
    <text evidence="1">Belongs to the universal stress protein A family.</text>
</comment>
<feature type="domain" description="UspA" evidence="3">
    <location>
        <begin position="74"/>
        <end position="210"/>
    </location>
</feature>
<evidence type="ECO:0000313" key="5">
    <source>
        <dbReference type="Proteomes" id="UP001165041"/>
    </source>
</evidence>
<evidence type="ECO:0000313" key="4">
    <source>
        <dbReference type="EMBL" id="GLW73411.1"/>
    </source>
</evidence>
<dbReference type="InterPro" id="IPR006015">
    <property type="entry name" value="Universal_stress_UspA"/>
</dbReference>
<dbReference type="EMBL" id="BSSA01000025">
    <property type="protein sequence ID" value="GLW73411.1"/>
    <property type="molecule type" value="Genomic_DNA"/>
</dbReference>
<dbReference type="PRINTS" id="PR01438">
    <property type="entry name" value="UNVRSLSTRESS"/>
</dbReference>
<dbReference type="PANTHER" id="PTHR46553:SF3">
    <property type="entry name" value="ADENINE NUCLEOTIDE ALPHA HYDROLASES-LIKE SUPERFAMILY PROTEIN"/>
    <property type="match status" value="1"/>
</dbReference>
<dbReference type="CDD" id="cd23659">
    <property type="entry name" value="USP_At3g01520-like"/>
    <property type="match status" value="1"/>
</dbReference>
<dbReference type="Gene3D" id="3.40.50.620">
    <property type="entry name" value="HUPs"/>
    <property type="match status" value="1"/>
</dbReference>
<sequence length="214" mass="22895">MEDGVLRVKAERTAGKKDESRTQWRSPTPPEEESGATWPGTAERALAERPPPGVAADPDRKDGTMTEELTLGGKVVVGVDGSEQSRRALRWAVRQAELTHGVVEAVMAWEPPFSGWGSAVPVGEEAHLSRAARKVLAENVEKAVGSRPPVDVRLRVEEGTPAWVLLSAARERASLLVVGHRGLGGFEGALLGSVGQYCVQHSPCPVVIVRTAED</sequence>